<proteinExistence type="predicted"/>
<dbReference type="SUPFAM" id="SSF46565">
    <property type="entry name" value="Chaperone J-domain"/>
    <property type="match status" value="1"/>
</dbReference>
<dbReference type="Proteomes" id="UP001139068">
    <property type="component" value="Unassembled WGS sequence"/>
</dbReference>
<dbReference type="InterPro" id="IPR036869">
    <property type="entry name" value="J_dom_sf"/>
</dbReference>
<evidence type="ECO:0000313" key="1">
    <source>
        <dbReference type="EMBL" id="MCI4674784.1"/>
    </source>
</evidence>
<reference evidence="1" key="1">
    <citation type="journal article" date="2022" name="ISME J.">
        <title>Identification of active gaseous-alkane degraders at natural gas seeps.</title>
        <authorList>
            <person name="Farhan Ul Haque M."/>
            <person name="Hernandez M."/>
            <person name="Crombie A.T."/>
            <person name="Murrell J.C."/>
        </authorList>
    </citation>
    <scope>NUCLEOTIDE SEQUENCE</scope>
    <source>
        <strain evidence="1">ANDR5</strain>
    </source>
</reference>
<gene>
    <name evidence="1" type="ORF">K9U37_07625</name>
</gene>
<dbReference type="RefSeq" id="WP_243071175.1">
    <property type="nucleotide sequence ID" value="NZ_JAIVFL010000001.1"/>
</dbReference>
<organism evidence="1 2">
    <name type="scientific">Candidatus Mycolicibacterium alkanivorans</name>
    <dbReference type="NCBI Taxonomy" id="2954114"/>
    <lineage>
        <taxon>Bacteria</taxon>
        <taxon>Bacillati</taxon>
        <taxon>Actinomycetota</taxon>
        <taxon>Actinomycetes</taxon>
        <taxon>Mycobacteriales</taxon>
        <taxon>Mycobacteriaceae</taxon>
        <taxon>Mycolicibacterium</taxon>
    </lineage>
</organism>
<accession>A0ABS9YWP5</accession>
<name>A0ABS9YWP5_9MYCO</name>
<keyword evidence="2" id="KW-1185">Reference proteome</keyword>
<dbReference type="EMBL" id="JAIVFL010000001">
    <property type="protein sequence ID" value="MCI4674784.1"/>
    <property type="molecule type" value="Genomic_DNA"/>
</dbReference>
<evidence type="ECO:0000313" key="2">
    <source>
        <dbReference type="Proteomes" id="UP001139068"/>
    </source>
</evidence>
<sequence length="126" mass="14294">MTTIHIRETDGRYEFRFPYSPDVIGIIKTAPAYSREWDPARKRWLIDIGPDASAVIDLLVDHGHTVVGLPEQRRTADSATWAEELLTACPPHIREQVYRALTKVLHPDAGGTTKLQQELNDARQHL</sequence>
<dbReference type="Gene3D" id="1.10.287.110">
    <property type="entry name" value="DnaJ domain"/>
    <property type="match status" value="1"/>
</dbReference>
<protein>
    <submittedName>
        <fullName evidence="1">Uncharacterized protein</fullName>
    </submittedName>
</protein>
<comment type="caution">
    <text evidence="1">The sequence shown here is derived from an EMBL/GenBank/DDBJ whole genome shotgun (WGS) entry which is preliminary data.</text>
</comment>